<dbReference type="InterPro" id="IPR001387">
    <property type="entry name" value="Cro/C1-type_HTH"/>
</dbReference>
<dbReference type="SUPFAM" id="SSF47413">
    <property type="entry name" value="lambda repressor-like DNA-binding domains"/>
    <property type="match status" value="1"/>
</dbReference>
<evidence type="ECO:0000259" key="2">
    <source>
        <dbReference type="PROSITE" id="PS50943"/>
    </source>
</evidence>
<feature type="compositionally biased region" description="Basic and acidic residues" evidence="1">
    <location>
        <begin position="153"/>
        <end position="164"/>
    </location>
</feature>
<organism evidence="3 4">
    <name type="scientific">Streptomyces thermogriseus</name>
    <dbReference type="NCBI Taxonomy" id="75292"/>
    <lineage>
        <taxon>Bacteria</taxon>
        <taxon>Bacillati</taxon>
        <taxon>Actinomycetota</taxon>
        <taxon>Actinomycetes</taxon>
        <taxon>Kitasatosporales</taxon>
        <taxon>Streptomycetaceae</taxon>
        <taxon>Streptomyces</taxon>
    </lineage>
</organism>
<proteinExistence type="predicted"/>
<dbReference type="EMBL" id="BAAAHU010000032">
    <property type="protein sequence ID" value="GAA1011538.1"/>
    <property type="molecule type" value="Genomic_DNA"/>
</dbReference>
<dbReference type="InterPro" id="IPR010982">
    <property type="entry name" value="Lambda_DNA-bd_dom_sf"/>
</dbReference>
<sequence>MNEKTYTDPPGMPEDERMTPAELRVVREFLGFTPESLAEHLKVSARTVRHWEAGKYKIPDGVRLEIEKLEAQTAKYVEAVIEQLMDLPDPAVVTYRTDAEYKATDPSSPFPASWHRAVIARVAQEVPALSIVYASDVPAREAPASGQGPAAPRRKETTARGETR</sequence>
<accession>A0ABN1T1M8</accession>
<feature type="region of interest" description="Disordered" evidence="1">
    <location>
        <begin position="140"/>
        <end position="164"/>
    </location>
</feature>
<dbReference type="CDD" id="cd00093">
    <property type="entry name" value="HTH_XRE"/>
    <property type="match status" value="1"/>
</dbReference>
<dbReference type="PROSITE" id="PS50943">
    <property type="entry name" value="HTH_CROC1"/>
    <property type="match status" value="1"/>
</dbReference>
<gene>
    <name evidence="3" type="ORF">GCM10009564_32730</name>
</gene>
<reference evidence="3 4" key="1">
    <citation type="journal article" date="2019" name="Int. J. Syst. Evol. Microbiol.">
        <title>The Global Catalogue of Microorganisms (GCM) 10K type strain sequencing project: providing services to taxonomists for standard genome sequencing and annotation.</title>
        <authorList>
            <consortium name="The Broad Institute Genomics Platform"/>
            <consortium name="The Broad Institute Genome Sequencing Center for Infectious Disease"/>
            <person name="Wu L."/>
            <person name="Ma J."/>
        </authorList>
    </citation>
    <scope>NUCLEOTIDE SEQUENCE [LARGE SCALE GENOMIC DNA]</scope>
    <source>
        <strain evidence="3 4">JCM 11269</strain>
    </source>
</reference>
<dbReference type="RefSeq" id="WP_346073327.1">
    <property type="nucleotide sequence ID" value="NZ_BAAAHU010000032.1"/>
</dbReference>
<feature type="domain" description="HTH cro/C1-type" evidence="2">
    <location>
        <begin position="23"/>
        <end position="60"/>
    </location>
</feature>
<dbReference type="Proteomes" id="UP001501072">
    <property type="component" value="Unassembled WGS sequence"/>
</dbReference>
<dbReference type="Gene3D" id="1.10.3100.10">
    <property type="entry name" value="Putative cytoplasmic protein"/>
    <property type="match status" value="1"/>
</dbReference>
<dbReference type="Pfam" id="PF08965">
    <property type="entry name" value="Aca2_YdiL"/>
    <property type="match status" value="1"/>
</dbReference>
<comment type="caution">
    <text evidence="3">The sequence shown here is derived from an EMBL/GenBank/DDBJ whole genome shotgun (WGS) entry which is preliminary data.</text>
</comment>
<protein>
    <recommendedName>
        <fullName evidence="2">HTH cro/C1-type domain-containing protein</fullName>
    </recommendedName>
</protein>
<evidence type="ECO:0000256" key="1">
    <source>
        <dbReference type="SAM" id="MobiDB-lite"/>
    </source>
</evidence>
<dbReference type="InterPro" id="IPR015060">
    <property type="entry name" value="Aca2_YdiL-like"/>
</dbReference>
<keyword evidence="4" id="KW-1185">Reference proteome</keyword>
<evidence type="ECO:0000313" key="4">
    <source>
        <dbReference type="Proteomes" id="UP001501072"/>
    </source>
</evidence>
<dbReference type="InterPro" id="IPR027910">
    <property type="entry name" value="YdiL_sf"/>
</dbReference>
<evidence type="ECO:0000313" key="3">
    <source>
        <dbReference type="EMBL" id="GAA1011538.1"/>
    </source>
</evidence>
<name>A0ABN1T1M8_9ACTN</name>